<evidence type="ECO:0000256" key="5">
    <source>
        <dbReference type="ARBA" id="ARBA00022840"/>
    </source>
</evidence>
<keyword evidence="4" id="KW-0547">Nucleotide-binding</keyword>
<evidence type="ECO:0000313" key="11">
    <source>
        <dbReference type="Proteomes" id="UP000019148"/>
    </source>
</evidence>
<dbReference type="Gene3D" id="3.40.50.670">
    <property type="match status" value="1"/>
</dbReference>
<dbReference type="InterPro" id="IPR013760">
    <property type="entry name" value="Topo_IIA-like_dom_sf"/>
</dbReference>
<dbReference type="PRINTS" id="PR01159">
    <property type="entry name" value="DNAGYRASEB"/>
</dbReference>
<keyword evidence="7" id="KW-0238">DNA-binding</keyword>
<keyword evidence="8 10" id="KW-0413">Isomerase</keyword>
<comment type="similarity">
    <text evidence="2">Belongs to the type II topoisomerase GyrB family.</text>
</comment>
<dbReference type="Pfam" id="PF00986">
    <property type="entry name" value="DNA_gyraseB_C"/>
    <property type="match status" value="1"/>
</dbReference>
<evidence type="ECO:0000256" key="7">
    <source>
        <dbReference type="ARBA" id="ARBA00023125"/>
    </source>
</evidence>
<keyword evidence="6" id="KW-0799">Topoisomerase</keyword>
<sequence>MRELIDNKHVYIAMPPLYKIKHENKVHYFYDDFEKETFLGSIDVGKRNKVSLQRYKGLGEMNPTQLWETTMNPATRKMKLIEIDDAIQAEKIFVTLMGDDVEPRREFIEQNALDVVNLDV</sequence>
<evidence type="ECO:0000256" key="3">
    <source>
        <dbReference type="ARBA" id="ARBA00012895"/>
    </source>
</evidence>
<dbReference type="GO" id="GO:0003918">
    <property type="term" value="F:DNA topoisomerase type II (double strand cut, ATP-hydrolyzing) activity"/>
    <property type="evidence" value="ECO:0007669"/>
    <property type="project" value="UniProtKB-EC"/>
</dbReference>
<dbReference type="GO" id="GO:0006265">
    <property type="term" value="P:DNA topological change"/>
    <property type="evidence" value="ECO:0007669"/>
    <property type="project" value="InterPro"/>
</dbReference>
<proteinExistence type="inferred from homology"/>
<dbReference type="EMBL" id="AZIT01000001">
    <property type="protein sequence ID" value="ETZ18545.1"/>
    <property type="molecule type" value="Genomic_DNA"/>
</dbReference>
<dbReference type="Proteomes" id="UP000019148">
    <property type="component" value="Unassembled WGS sequence"/>
</dbReference>
<evidence type="ECO:0000259" key="9">
    <source>
        <dbReference type="Pfam" id="PF00986"/>
    </source>
</evidence>
<accession>W6TIP5</accession>
<dbReference type="GO" id="GO:0005524">
    <property type="term" value="F:ATP binding"/>
    <property type="evidence" value="ECO:0007669"/>
    <property type="project" value="UniProtKB-KW"/>
</dbReference>
<name>W6TIP5_9SPIR</name>
<evidence type="ECO:0000313" key="10">
    <source>
        <dbReference type="EMBL" id="ETZ18545.1"/>
    </source>
</evidence>
<dbReference type="InterPro" id="IPR002288">
    <property type="entry name" value="DNA_gyrase_B_C"/>
</dbReference>
<dbReference type="PRINTS" id="PR00418">
    <property type="entry name" value="TPI2FAMILY"/>
</dbReference>
<dbReference type="GO" id="GO:0003677">
    <property type="term" value="F:DNA binding"/>
    <property type="evidence" value="ECO:0007669"/>
    <property type="project" value="UniProtKB-KW"/>
</dbReference>
<keyword evidence="5" id="KW-0067">ATP-binding</keyword>
<reference evidence="10 11" key="1">
    <citation type="submission" date="2013-12" db="EMBL/GenBank/DDBJ databases">
        <title>Comparative genomics of relapsing fever spirochetes.</title>
        <authorList>
            <person name="Schwan T.G."/>
            <person name="Raffel S.J."/>
            <person name="Porcella S.F."/>
        </authorList>
    </citation>
    <scope>NUCLEOTIDE SEQUENCE [LARGE SCALE GENOMIC DNA]</scope>
    <source>
        <strain evidence="10 11">CR2A</strain>
    </source>
</reference>
<dbReference type="SUPFAM" id="SSF56719">
    <property type="entry name" value="Type II DNA topoisomerase"/>
    <property type="match status" value="1"/>
</dbReference>
<evidence type="ECO:0000256" key="8">
    <source>
        <dbReference type="ARBA" id="ARBA00023235"/>
    </source>
</evidence>
<feature type="domain" description="DNA gyrase B subunit C-terminal" evidence="9">
    <location>
        <begin position="48"/>
        <end position="109"/>
    </location>
</feature>
<dbReference type="InterPro" id="IPR013759">
    <property type="entry name" value="Topo_IIA_B_C"/>
</dbReference>
<dbReference type="AlphaFoldDB" id="W6TIP5"/>
<evidence type="ECO:0000256" key="2">
    <source>
        <dbReference type="ARBA" id="ARBA00010708"/>
    </source>
</evidence>
<gene>
    <name evidence="10" type="ORF">BDCR2A_00518</name>
</gene>
<dbReference type="InterPro" id="IPR000565">
    <property type="entry name" value="Topo_IIA_B"/>
</dbReference>
<evidence type="ECO:0000256" key="6">
    <source>
        <dbReference type="ARBA" id="ARBA00023029"/>
    </source>
</evidence>
<evidence type="ECO:0000256" key="1">
    <source>
        <dbReference type="ARBA" id="ARBA00000185"/>
    </source>
</evidence>
<comment type="catalytic activity">
    <reaction evidence="1">
        <text>ATP-dependent breakage, passage and rejoining of double-stranded DNA.</text>
        <dbReference type="EC" id="5.6.2.2"/>
    </reaction>
</comment>
<evidence type="ECO:0000256" key="4">
    <source>
        <dbReference type="ARBA" id="ARBA00022741"/>
    </source>
</evidence>
<organism evidence="10 11">
    <name type="scientific">Borrelia duttonii CR2A</name>
    <dbReference type="NCBI Taxonomy" id="1432657"/>
    <lineage>
        <taxon>Bacteria</taxon>
        <taxon>Pseudomonadati</taxon>
        <taxon>Spirochaetota</taxon>
        <taxon>Spirochaetia</taxon>
        <taxon>Spirochaetales</taxon>
        <taxon>Borreliaceae</taxon>
        <taxon>Borrelia</taxon>
    </lineage>
</organism>
<dbReference type="PATRIC" id="fig|1432657.3.peg.512"/>
<dbReference type="PANTHER" id="PTHR45866">
    <property type="entry name" value="DNA GYRASE/TOPOISOMERASE SUBUNIT B"/>
    <property type="match status" value="1"/>
</dbReference>
<comment type="caution">
    <text evidence="10">The sequence shown here is derived from an EMBL/GenBank/DDBJ whole genome shotgun (WGS) entry which is preliminary data.</text>
</comment>
<dbReference type="PANTHER" id="PTHR45866:SF1">
    <property type="entry name" value="DNA GYRASE SUBUNIT B, MITOCHONDRIAL"/>
    <property type="match status" value="1"/>
</dbReference>
<protein>
    <recommendedName>
        <fullName evidence="3">DNA topoisomerase (ATP-hydrolyzing)</fullName>
        <ecNumber evidence="3">5.6.2.2</ecNumber>
    </recommendedName>
</protein>
<dbReference type="EC" id="5.6.2.2" evidence="3"/>